<keyword evidence="3" id="KW-1185">Reference proteome</keyword>
<evidence type="ECO:0000313" key="3">
    <source>
        <dbReference type="Proteomes" id="UP000240493"/>
    </source>
</evidence>
<feature type="region of interest" description="Disordered" evidence="1">
    <location>
        <begin position="111"/>
        <end position="134"/>
    </location>
</feature>
<dbReference type="Proteomes" id="UP000240493">
    <property type="component" value="Unassembled WGS sequence"/>
</dbReference>
<evidence type="ECO:0000256" key="1">
    <source>
        <dbReference type="SAM" id="MobiDB-lite"/>
    </source>
</evidence>
<organism evidence="2 3">
    <name type="scientific">Trichoderma asperellum (strain ATCC 204424 / CBS 433.97 / NBRC 101777)</name>
    <dbReference type="NCBI Taxonomy" id="1042311"/>
    <lineage>
        <taxon>Eukaryota</taxon>
        <taxon>Fungi</taxon>
        <taxon>Dikarya</taxon>
        <taxon>Ascomycota</taxon>
        <taxon>Pezizomycotina</taxon>
        <taxon>Sordariomycetes</taxon>
        <taxon>Hypocreomycetidae</taxon>
        <taxon>Hypocreales</taxon>
        <taxon>Hypocreaceae</taxon>
        <taxon>Trichoderma</taxon>
    </lineage>
</organism>
<sequence length="257" mass="28331">MRKCETLRFFAIASETRQEHLASESRLAGRRYVSLCYGQPPEYRHLRDDSVNCATGSHDGPCAHTAPPKPAAALSSSRQRLPALKRLRRLGYKQINIAKYSVQAGSSQAAGWLKSDHRSPSPQAASQPPTLQQPVSTTSCWWRIVFCSFTGACSLSLSLSPISTLRLLPQLRGIGNPPDQGQKSRAASFRLGGALLLRQIHIVFFVSICEKVPTRLLANPPPFSRLSSPVTVWSKIATAAVPGSPLDVIWRRRLIYF</sequence>
<dbReference type="AlphaFoldDB" id="A0A2T3ZAU5"/>
<feature type="compositionally biased region" description="Low complexity" evidence="1">
    <location>
        <begin position="120"/>
        <end position="134"/>
    </location>
</feature>
<gene>
    <name evidence="2" type="ORF">M441DRAFT_379202</name>
</gene>
<evidence type="ECO:0000313" key="2">
    <source>
        <dbReference type="EMBL" id="PTB41934.1"/>
    </source>
</evidence>
<reference evidence="2 3" key="1">
    <citation type="submission" date="2016-07" db="EMBL/GenBank/DDBJ databases">
        <title>Multiple horizontal gene transfer events from other fungi enriched the ability of initially mycotrophic Trichoderma (Ascomycota) to feed on dead plant biomass.</title>
        <authorList>
            <consortium name="DOE Joint Genome Institute"/>
            <person name="Aerts A."/>
            <person name="Atanasova L."/>
            <person name="Chenthamara K."/>
            <person name="Zhang J."/>
            <person name="Grujic M."/>
            <person name="Henrissat B."/>
            <person name="Kuo A."/>
            <person name="Salamov A."/>
            <person name="Lipzen A."/>
            <person name="Labutti K."/>
            <person name="Barry K."/>
            <person name="Miao Y."/>
            <person name="Rahimi M.J."/>
            <person name="Shen Q."/>
            <person name="Grigoriev I.V."/>
            <person name="Kubicek C.P."/>
            <person name="Druzhinina I.S."/>
        </authorList>
    </citation>
    <scope>NUCLEOTIDE SEQUENCE [LARGE SCALE GENOMIC DNA]</scope>
    <source>
        <strain evidence="2 3">CBS 433.97</strain>
    </source>
</reference>
<name>A0A2T3ZAU5_TRIA4</name>
<protein>
    <submittedName>
        <fullName evidence="2">Uncharacterized protein</fullName>
    </submittedName>
</protein>
<dbReference type="OrthoDB" id="10671548at2759"/>
<proteinExistence type="predicted"/>
<dbReference type="EMBL" id="KZ679260">
    <property type="protein sequence ID" value="PTB41934.1"/>
    <property type="molecule type" value="Genomic_DNA"/>
</dbReference>
<accession>A0A2T3ZAU5</accession>